<comment type="subcellular location">
    <subcellularLocation>
        <location evidence="1">Cell inner membrane</location>
        <topology evidence="1">Single-pass membrane protein</topology>
        <orientation evidence="1">Periplasmic side</orientation>
    </subcellularLocation>
</comment>
<organism evidence="11 12">
    <name type="scientific">Niastella soli</name>
    <dbReference type="NCBI Taxonomy" id="2821487"/>
    <lineage>
        <taxon>Bacteria</taxon>
        <taxon>Pseudomonadati</taxon>
        <taxon>Bacteroidota</taxon>
        <taxon>Chitinophagia</taxon>
        <taxon>Chitinophagales</taxon>
        <taxon>Chitinophagaceae</taxon>
        <taxon>Niastella</taxon>
    </lineage>
</organism>
<evidence type="ECO:0000256" key="7">
    <source>
        <dbReference type="ARBA" id="ARBA00022927"/>
    </source>
</evidence>
<dbReference type="SUPFAM" id="SSF82185">
    <property type="entry name" value="Histone H3 K4-specific methyltransferase SET7/9 N-terminal domain"/>
    <property type="match status" value="1"/>
</dbReference>
<dbReference type="Proteomes" id="UP000677244">
    <property type="component" value="Unassembled WGS sequence"/>
</dbReference>
<dbReference type="InterPro" id="IPR051045">
    <property type="entry name" value="TonB-dependent_transducer"/>
</dbReference>
<evidence type="ECO:0000313" key="11">
    <source>
        <dbReference type="EMBL" id="MBO9204895.1"/>
    </source>
</evidence>
<dbReference type="SUPFAM" id="SSF74653">
    <property type="entry name" value="TolA/TonB C-terminal domain"/>
    <property type="match status" value="1"/>
</dbReference>
<name>A0ABS3Z5F2_9BACT</name>
<evidence type="ECO:0000256" key="1">
    <source>
        <dbReference type="ARBA" id="ARBA00004383"/>
    </source>
</evidence>
<dbReference type="InterPro" id="IPR037682">
    <property type="entry name" value="TonB_C"/>
</dbReference>
<evidence type="ECO:0000259" key="10">
    <source>
        <dbReference type="PROSITE" id="PS52015"/>
    </source>
</evidence>
<accession>A0ABS3Z5F2</accession>
<comment type="similarity">
    <text evidence="2">Belongs to the TonB family.</text>
</comment>
<dbReference type="PANTHER" id="PTHR33446">
    <property type="entry name" value="PROTEIN TONB-RELATED"/>
    <property type="match status" value="1"/>
</dbReference>
<evidence type="ECO:0000313" key="12">
    <source>
        <dbReference type="Proteomes" id="UP000677244"/>
    </source>
</evidence>
<keyword evidence="4" id="KW-1003">Cell membrane</keyword>
<dbReference type="NCBIfam" id="TIGR01352">
    <property type="entry name" value="tonB_Cterm"/>
    <property type="match status" value="1"/>
</dbReference>
<evidence type="ECO:0000256" key="9">
    <source>
        <dbReference type="ARBA" id="ARBA00023136"/>
    </source>
</evidence>
<feature type="domain" description="TonB C-terminal" evidence="10">
    <location>
        <begin position="154"/>
        <end position="247"/>
    </location>
</feature>
<evidence type="ECO:0000256" key="3">
    <source>
        <dbReference type="ARBA" id="ARBA00022448"/>
    </source>
</evidence>
<dbReference type="PROSITE" id="PS52015">
    <property type="entry name" value="TONB_CTD"/>
    <property type="match status" value="1"/>
</dbReference>
<keyword evidence="9" id="KW-0472">Membrane</keyword>
<sequence length="247" mass="28935">MKLTVGPLLILLFIAIKSFSQQTEEIVETGEKYNNERKVYSVLKENRTVKQGLYQHYLNGNVVLSGYYIMDKKDSTWQRHTSRGLLMSWKSYAENKRTGIWTFFDYDGKITLQYDFSKNEFIIRQPDSTFSYSYQSADGEWIEGKADQDPIWLRSIKEWQSFLNMTMRYPQKAIDHNKMGIVLVTVTLDEEGNAINYQVEKSVYPALDQESIRVITLFQPEFLPAVKDGKKVKAKVKIPMYFRLERG</sequence>
<comment type="caution">
    <text evidence="11">The sequence shown here is derived from an EMBL/GenBank/DDBJ whole genome shotgun (WGS) entry which is preliminary data.</text>
</comment>
<keyword evidence="8" id="KW-1133">Transmembrane helix</keyword>
<dbReference type="InterPro" id="IPR006260">
    <property type="entry name" value="TonB/TolA_C"/>
</dbReference>
<protein>
    <submittedName>
        <fullName evidence="11">Energy transducer TonB</fullName>
    </submittedName>
</protein>
<gene>
    <name evidence="11" type="ORF">J7I42_31695</name>
</gene>
<dbReference type="Pfam" id="PF03544">
    <property type="entry name" value="TonB_C"/>
    <property type="match status" value="1"/>
</dbReference>
<keyword evidence="7" id="KW-0653">Protein transport</keyword>
<evidence type="ECO:0000256" key="5">
    <source>
        <dbReference type="ARBA" id="ARBA00022519"/>
    </source>
</evidence>
<evidence type="ECO:0000256" key="2">
    <source>
        <dbReference type="ARBA" id="ARBA00006555"/>
    </source>
</evidence>
<proteinExistence type="inferred from homology"/>
<dbReference type="EMBL" id="JAGHKO010000017">
    <property type="protein sequence ID" value="MBO9204895.1"/>
    <property type="molecule type" value="Genomic_DNA"/>
</dbReference>
<dbReference type="Gene3D" id="2.20.110.10">
    <property type="entry name" value="Histone H3 K4-specific methyltransferase SET7/9 N-terminal domain"/>
    <property type="match status" value="1"/>
</dbReference>
<keyword evidence="6" id="KW-0812">Transmembrane</keyword>
<evidence type="ECO:0000256" key="6">
    <source>
        <dbReference type="ARBA" id="ARBA00022692"/>
    </source>
</evidence>
<dbReference type="RefSeq" id="WP_209143923.1">
    <property type="nucleotide sequence ID" value="NZ_JAGHKO010000017.1"/>
</dbReference>
<evidence type="ECO:0000256" key="8">
    <source>
        <dbReference type="ARBA" id="ARBA00022989"/>
    </source>
</evidence>
<keyword evidence="3" id="KW-0813">Transport</keyword>
<keyword evidence="12" id="KW-1185">Reference proteome</keyword>
<keyword evidence="5" id="KW-0997">Cell inner membrane</keyword>
<dbReference type="PANTHER" id="PTHR33446:SF2">
    <property type="entry name" value="PROTEIN TONB"/>
    <property type="match status" value="1"/>
</dbReference>
<reference evidence="11 12" key="1">
    <citation type="submission" date="2021-03" db="EMBL/GenBank/DDBJ databases">
        <title>Assistant Professor.</title>
        <authorList>
            <person name="Huq M.A."/>
        </authorList>
    </citation>
    <scope>NUCLEOTIDE SEQUENCE [LARGE SCALE GENOMIC DNA]</scope>
    <source>
        <strain evidence="11 12">MAH-29</strain>
    </source>
</reference>
<dbReference type="Gene3D" id="3.30.1150.10">
    <property type="match status" value="1"/>
</dbReference>
<evidence type="ECO:0000256" key="4">
    <source>
        <dbReference type="ARBA" id="ARBA00022475"/>
    </source>
</evidence>